<comment type="caution">
    <text evidence="1">The sequence shown here is derived from an EMBL/GenBank/DDBJ whole genome shotgun (WGS) entry which is preliminary data.</text>
</comment>
<proteinExistence type="predicted"/>
<dbReference type="EMBL" id="JACIJC010000002">
    <property type="protein sequence ID" value="MBB5685531.1"/>
    <property type="molecule type" value="Genomic_DNA"/>
</dbReference>
<dbReference type="Proteomes" id="UP000549617">
    <property type="component" value="Unassembled WGS sequence"/>
</dbReference>
<name>A0A7W9AHJ4_9SPHN</name>
<evidence type="ECO:0000313" key="1">
    <source>
        <dbReference type="EMBL" id="MBB5685531.1"/>
    </source>
</evidence>
<organism evidence="1 2">
    <name type="scientific">Sphingobium boeckii</name>
    <dbReference type="NCBI Taxonomy" id="1082345"/>
    <lineage>
        <taxon>Bacteria</taxon>
        <taxon>Pseudomonadati</taxon>
        <taxon>Pseudomonadota</taxon>
        <taxon>Alphaproteobacteria</taxon>
        <taxon>Sphingomonadales</taxon>
        <taxon>Sphingomonadaceae</taxon>
        <taxon>Sphingobium</taxon>
    </lineage>
</organism>
<keyword evidence="2" id="KW-1185">Reference proteome</keyword>
<accession>A0A7W9AHJ4</accession>
<dbReference type="InterPro" id="IPR027599">
    <property type="entry name" value="PqqD-rel_X"/>
</dbReference>
<sequence length="92" mass="9691">MAAILYAADPPEARRRVSLDALDAIHHRPSGQTHLVCEPIPQILEALAAGPADAAGIVARLAIAHEFDPADAATIIAARLAELEAIGLLWRV</sequence>
<protein>
    <submittedName>
        <fullName evidence="1">PqqD family protein of HPr-rel-A system</fullName>
    </submittedName>
</protein>
<dbReference type="AlphaFoldDB" id="A0A7W9AHJ4"/>
<dbReference type="NCBIfam" id="TIGR04353">
    <property type="entry name" value="PqqD_rel_X"/>
    <property type="match status" value="1"/>
</dbReference>
<evidence type="ECO:0000313" key="2">
    <source>
        <dbReference type="Proteomes" id="UP000549617"/>
    </source>
</evidence>
<dbReference type="RefSeq" id="WP_184016930.1">
    <property type="nucleotide sequence ID" value="NZ_JACIJC010000002.1"/>
</dbReference>
<gene>
    <name evidence="1" type="ORF">FHS49_001539</name>
</gene>
<reference evidence="1 2" key="1">
    <citation type="submission" date="2020-08" db="EMBL/GenBank/DDBJ databases">
        <title>Genomic Encyclopedia of Type Strains, Phase IV (KMG-IV): sequencing the most valuable type-strain genomes for metagenomic binning, comparative biology and taxonomic classification.</title>
        <authorList>
            <person name="Goeker M."/>
        </authorList>
    </citation>
    <scope>NUCLEOTIDE SEQUENCE [LARGE SCALE GENOMIC DNA]</scope>
    <source>
        <strain evidence="1 2">DSM 25079</strain>
    </source>
</reference>